<name>A0ABY4I0Q3_CHIFI</name>
<organism evidence="3 4">
    <name type="scientific">Chitinophaga filiformis</name>
    <name type="common">Myxococcus filiformis</name>
    <name type="synonym">Flexibacter filiformis</name>
    <dbReference type="NCBI Taxonomy" id="104663"/>
    <lineage>
        <taxon>Bacteria</taxon>
        <taxon>Pseudomonadati</taxon>
        <taxon>Bacteroidota</taxon>
        <taxon>Chitinophagia</taxon>
        <taxon>Chitinophagales</taxon>
        <taxon>Chitinophagaceae</taxon>
        <taxon>Chitinophaga</taxon>
    </lineage>
</organism>
<proteinExistence type="predicted"/>
<dbReference type="GO" id="GO:0016301">
    <property type="term" value="F:kinase activity"/>
    <property type="evidence" value="ECO:0007669"/>
    <property type="project" value="UniProtKB-KW"/>
</dbReference>
<keyword evidence="1" id="KW-1133">Transmembrane helix</keyword>
<sequence>MNQLRKTELGVATGLFLLIIFSLLYKSVSYNVFDLQHEYGYKFARYHQVFDYYKHYLLPLLAHITVVYLAFLSTNTWIIPSFFEKGRWKIGVPLLAITCGAVFLVILVASTWYDGYLFGVYKTVRGVHMHCAKSAFIITIFYATLYALYYAVRYLYFQQLHPKISKKPWFNQVIIELITMLLLLAAITLILPGRRTIDKGVLMFFIGSYLGGTYFILQYRLLPRYHLHRNLRILIRDAAFTSLTALALLPLFWIMDHHVQAPALLAVCFLLYAGALFLVLPLSLWIFNMRQSRSNTILGLRKALDQSETGLDFLRWQINPHFLFNALNTLYGTALMEKASSTSEGIQKLGDMMRFMLHDNILERISLTKEIAYLENYIALQRLRAQGTPDIQIEVNINDTHCDHEIAPMLLIPFVENAFKHGISQRSRSRITISLSCTPEKIYFDVYNTVHANRAAEVEKDSMGIGLYNVRQRLALLYPEKHELNIRETATEYFVHLTIEIV</sequence>
<dbReference type="PANTHER" id="PTHR34220:SF7">
    <property type="entry name" value="SENSOR HISTIDINE KINASE YPDA"/>
    <property type="match status" value="1"/>
</dbReference>
<dbReference type="InterPro" id="IPR036890">
    <property type="entry name" value="HATPase_C_sf"/>
</dbReference>
<dbReference type="EMBL" id="CP095855">
    <property type="protein sequence ID" value="UPK69665.1"/>
    <property type="molecule type" value="Genomic_DNA"/>
</dbReference>
<keyword evidence="1" id="KW-0812">Transmembrane</keyword>
<protein>
    <submittedName>
        <fullName evidence="3">Histidine kinase</fullName>
    </submittedName>
</protein>
<dbReference type="InterPro" id="IPR050640">
    <property type="entry name" value="Bact_2-comp_sensor_kinase"/>
</dbReference>
<dbReference type="Proteomes" id="UP000830198">
    <property type="component" value="Chromosome"/>
</dbReference>
<dbReference type="Pfam" id="PF06580">
    <property type="entry name" value="His_kinase"/>
    <property type="match status" value="1"/>
</dbReference>
<evidence type="ECO:0000256" key="1">
    <source>
        <dbReference type="SAM" id="Phobius"/>
    </source>
</evidence>
<evidence type="ECO:0000313" key="4">
    <source>
        <dbReference type="Proteomes" id="UP000830198"/>
    </source>
</evidence>
<dbReference type="PANTHER" id="PTHR34220">
    <property type="entry name" value="SENSOR HISTIDINE KINASE YPDA"/>
    <property type="match status" value="1"/>
</dbReference>
<keyword evidence="4" id="KW-1185">Reference proteome</keyword>
<feature type="transmembrane region" description="Helical" evidence="1">
    <location>
        <begin position="90"/>
        <end position="113"/>
    </location>
</feature>
<feature type="domain" description="Signal transduction histidine kinase internal region" evidence="2">
    <location>
        <begin position="311"/>
        <end position="386"/>
    </location>
</feature>
<dbReference type="Gene3D" id="3.30.565.10">
    <property type="entry name" value="Histidine kinase-like ATPase, C-terminal domain"/>
    <property type="match status" value="1"/>
</dbReference>
<feature type="transmembrane region" description="Helical" evidence="1">
    <location>
        <begin position="133"/>
        <end position="152"/>
    </location>
</feature>
<keyword evidence="1" id="KW-0472">Membrane</keyword>
<evidence type="ECO:0000259" key="2">
    <source>
        <dbReference type="Pfam" id="PF06580"/>
    </source>
</evidence>
<feature type="transmembrane region" description="Helical" evidence="1">
    <location>
        <begin position="203"/>
        <end position="222"/>
    </location>
</feature>
<feature type="transmembrane region" description="Helical" evidence="1">
    <location>
        <begin position="234"/>
        <end position="255"/>
    </location>
</feature>
<reference evidence="3 4" key="1">
    <citation type="submission" date="2022-04" db="EMBL/GenBank/DDBJ databases">
        <title>The arsenic-methylating capacity of Chitinophaga filiformis YT5 during chitin decomposition.</title>
        <authorList>
            <person name="Chen G."/>
            <person name="Liang Y."/>
        </authorList>
    </citation>
    <scope>NUCLEOTIDE SEQUENCE [LARGE SCALE GENOMIC DNA]</scope>
    <source>
        <strain evidence="3 4">YT5</strain>
    </source>
</reference>
<gene>
    <name evidence="3" type="ORF">MYF79_32385</name>
</gene>
<dbReference type="SUPFAM" id="SSF55874">
    <property type="entry name" value="ATPase domain of HSP90 chaperone/DNA topoisomerase II/histidine kinase"/>
    <property type="match status" value="1"/>
</dbReference>
<accession>A0ABY4I0Q3</accession>
<feature type="transmembrane region" description="Helical" evidence="1">
    <location>
        <begin position="7"/>
        <end position="25"/>
    </location>
</feature>
<feature type="transmembrane region" description="Helical" evidence="1">
    <location>
        <begin position="56"/>
        <end position="78"/>
    </location>
</feature>
<keyword evidence="3" id="KW-0808">Transferase</keyword>
<evidence type="ECO:0000313" key="3">
    <source>
        <dbReference type="EMBL" id="UPK69665.1"/>
    </source>
</evidence>
<feature type="transmembrane region" description="Helical" evidence="1">
    <location>
        <begin position="261"/>
        <end position="287"/>
    </location>
</feature>
<dbReference type="RefSeq" id="WP_247811942.1">
    <property type="nucleotide sequence ID" value="NZ_CP095855.1"/>
</dbReference>
<keyword evidence="3" id="KW-0418">Kinase</keyword>
<dbReference type="InterPro" id="IPR010559">
    <property type="entry name" value="Sig_transdc_His_kin_internal"/>
</dbReference>
<feature type="transmembrane region" description="Helical" evidence="1">
    <location>
        <begin position="173"/>
        <end position="191"/>
    </location>
</feature>